<evidence type="ECO:0000313" key="4">
    <source>
        <dbReference type="EMBL" id="SFP25903.1"/>
    </source>
</evidence>
<dbReference type="GO" id="GO:0051082">
    <property type="term" value="F:unfolded protein binding"/>
    <property type="evidence" value="ECO:0007669"/>
    <property type="project" value="InterPro"/>
</dbReference>
<name>A0A1I5NVW2_9RHOB</name>
<dbReference type="SMART" id="SM00935">
    <property type="entry name" value="OmpH"/>
    <property type="match status" value="1"/>
</dbReference>
<dbReference type="InterPro" id="IPR005632">
    <property type="entry name" value="Chaperone_Skp"/>
</dbReference>
<protein>
    <submittedName>
        <fullName evidence="4">Periplasmic chaperone for outer membrane proteins Skp</fullName>
    </submittedName>
</protein>
<gene>
    <name evidence="4" type="ORF">SAMN04488047_104106</name>
</gene>
<evidence type="ECO:0000256" key="2">
    <source>
        <dbReference type="SAM" id="MobiDB-lite"/>
    </source>
</evidence>
<evidence type="ECO:0000256" key="1">
    <source>
        <dbReference type="SAM" id="Coils"/>
    </source>
</evidence>
<sequence length="243" mass="26140">MIHRRAAFALALAVAGLPAAAQDVGPRRAPDAGARQRVEVPSPVLTIDQDRLFLESQWGRRVQEEIEARSAALAAENRQIEAALVAEERQLTERRRTLPPAQFRPLAEAFDLKVQRLRAEQDAKTRQLSRLREEARRQFYATVGEILGDLVRDRGAVAILDRRAIFLSADAIDVTDESIARIDGVIGDGSEIMPLDFDTAATPDEPGDPATTGQPGLPATPGGPATPGQPDLPAAPAEPGAPD</sequence>
<dbReference type="RefSeq" id="WP_218153076.1">
    <property type="nucleotide sequence ID" value="NZ_FOXA01000004.1"/>
</dbReference>
<dbReference type="Pfam" id="PF03938">
    <property type="entry name" value="OmpH"/>
    <property type="match status" value="1"/>
</dbReference>
<proteinExistence type="predicted"/>
<feature type="compositionally biased region" description="Low complexity" evidence="2">
    <location>
        <begin position="209"/>
        <end position="229"/>
    </location>
</feature>
<evidence type="ECO:0000313" key="5">
    <source>
        <dbReference type="Proteomes" id="UP000199356"/>
    </source>
</evidence>
<feature type="coiled-coil region" evidence="1">
    <location>
        <begin position="63"/>
        <end position="90"/>
    </location>
</feature>
<dbReference type="STRING" id="441119.SAMN04488047_104106"/>
<keyword evidence="5" id="KW-1185">Reference proteome</keyword>
<organism evidence="4 5">
    <name type="scientific">Tranquillimonas alkanivorans</name>
    <dbReference type="NCBI Taxonomy" id="441119"/>
    <lineage>
        <taxon>Bacteria</taxon>
        <taxon>Pseudomonadati</taxon>
        <taxon>Pseudomonadota</taxon>
        <taxon>Alphaproteobacteria</taxon>
        <taxon>Rhodobacterales</taxon>
        <taxon>Roseobacteraceae</taxon>
        <taxon>Tranquillimonas</taxon>
    </lineage>
</organism>
<keyword evidence="3" id="KW-0732">Signal</keyword>
<dbReference type="Proteomes" id="UP000199356">
    <property type="component" value="Unassembled WGS sequence"/>
</dbReference>
<dbReference type="AlphaFoldDB" id="A0A1I5NVW2"/>
<dbReference type="InterPro" id="IPR024930">
    <property type="entry name" value="Skp_dom_sf"/>
</dbReference>
<dbReference type="Gene3D" id="3.30.910.20">
    <property type="entry name" value="Skp domain"/>
    <property type="match status" value="1"/>
</dbReference>
<feature type="chain" id="PRO_5011636246" evidence="3">
    <location>
        <begin position="22"/>
        <end position="243"/>
    </location>
</feature>
<keyword evidence="1" id="KW-0175">Coiled coil</keyword>
<feature type="region of interest" description="Disordered" evidence="2">
    <location>
        <begin position="193"/>
        <end position="243"/>
    </location>
</feature>
<reference evidence="4 5" key="1">
    <citation type="submission" date="2016-10" db="EMBL/GenBank/DDBJ databases">
        <authorList>
            <person name="de Groot N.N."/>
        </authorList>
    </citation>
    <scope>NUCLEOTIDE SEQUENCE [LARGE SCALE GENOMIC DNA]</scope>
    <source>
        <strain evidence="4 5">DSM 19547</strain>
    </source>
</reference>
<evidence type="ECO:0000256" key="3">
    <source>
        <dbReference type="SAM" id="SignalP"/>
    </source>
</evidence>
<dbReference type="SUPFAM" id="SSF111384">
    <property type="entry name" value="OmpH-like"/>
    <property type="match status" value="1"/>
</dbReference>
<dbReference type="EMBL" id="FOXA01000004">
    <property type="protein sequence ID" value="SFP25903.1"/>
    <property type="molecule type" value="Genomic_DNA"/>
</dbReference>
<feature type="signal peptide" evidence="3">
    <location>
        <begin position="1"/>
        <end position="21"/>
    </location>
</feature>
<accession>A0A1I5NVW2</accession>